<dbReference type="Proteomes" id="UP000182517">
    <property type="component" value="Chromosome"/>
</dbReference>
<protein>
    <recommendedName>
        <fullName evidence="2">Thioredoxin-like fold domain-containing protein</fullName>
    </recommendedName>
</protein>
<evidence type="ECO:0000313" key="4">
    <source>
        <dbReference type="Proteomes" id="UP000182517"/>
    </source>
</evidence>
<sequence length="256" mass="28612">MRITIYFMFGLFLFVSPAGAFKQLSSEKADCRSCHTLTKTEAKEIFTGFQGELLSVEQAEMPGFWEIGMKVNNQNMPLYLDYSKSYLVSGNIIRLKDRKNLAEESYRKLNPVDLSRIPTDDALLLGNPEAAKKIIVFTDPHCSYCVKLHEVMKEAVEKRSDLLFQIKLMPIKPSSKKVAETIACNESMEQLEAAFAKKEIPEASCESKVIEQNLAVAKSLGIRSTPALILPNGQIATGYKPLNALLEIIDQTVVTK</sequence>
<dbReference type="InterPro" id="IPR033954">
    <property type="entry name" value="DiS-bond_Isoase_DsbC/G"/>
</dbReference>
<feature type="signal peptide" evidence="1">
    <location>
        <begin position="1"/>
        <end position="20"/>
    </location>
</feature>
<proteinExistence type="predicted"/>
<dbReference type="AlphaFoldDB" id="A0A1L3GMI7"/>
<evidence type="ECO:0000256" key="1">
    <source>
        <dbReference type="SAM" id="SignalP"/>
    </source>
</evidence>
<dbReference type="OrthoDB" id="9800545at2"/>
<evidence type="ECO:0000313" key="3">
    <source>
        <dbReference type="EMBL" id="APG27149.1"/>
    </source>
</evidence>
<reference evidence="3 4" key="1">
    <citation type="journal article" date="2017" name="Genome Announc.">
        <title>Complete Genome Sequences of Two Acetylene-Fermenting Pelobacter acetylenicus Strains.</title>
        <authorList>
            <person name="Sutton J.M."/>
            <person name="Baesman S.M."/>
            <person name="Fierst J.L."/>
            <person name="Poret-Peterson A.T."/>
            <person name="Oremland R.S."/>
            <person name="Dunlap D.S."/>
            <person name="Akob D.M."/>
        </authorList>
    </citation>
    <scope>NUCLEOTIDE SEQUENCE [LARGE SCALE GENOMIC DNA]</scope>
    <source>
        <strain evidence="3 4">SFB93</strain>
    </source>
</reference>
<evidence type="ECO:0000259" key="2">
    <source>
        <dbReference type="Pfam" id="PF13098"/>
    </source>
</evidence>
<accession>A0A1L3GMI7</accession>
<dbReference type="PANTHER" id="PTHR35272">
    <property type="entry name" value="THIOL:DISULFIDE INTERCHANGE PROTEIN DSBC-RELATED"/>
    <property type="match status" value="1"/>
</dbReference>
<gene>
    <name evidence="3" type="ORF">A7E78_04440</name>
</gene>
<dbReference type="EMBL" id="CP015519">
    <property type="protein sequence ID" value="APG27149.1"/>
    <property type="molecule type" value="Genomic_DNA"/>
</dbReference>
<dbReference type="Pfam" id="PF13098">
    <property type="entry name" value="Thioredoxin_2"/>
    <property type="match status" value="1"/>
</dbReference>
<dbReference type="KEGG" id="pef:A7E78_04440"/>
<organism evidence="3 4">
    <name type="scientific">Syntrophotalea acetylenivorans</name>
    <dbReference type="NCBI Taxonomy" id="1842532"/>
    <lineage>
        <taxon>Bacteria</taxon>
        <taxon>Pseudomonadati</taxon>
        <taxon>Thermodesulfobacteriota</taxon>
        <taxon>Desulfuromonadia</taxon>
        <taxon>Desulfuromonadales</taxon>
        <taxon>Syntrophotaleaceae</taxon>
        <taxon>Syntrophotalea</taxon>
    </lineage>
</organism>
<dbReference type="InterPro" id="IPR012336">
    <property type="entry name" value="Thioredoxin-like_fold"/>
</dbReference>
<dbReference type="Gene3D" id="3.40.30.10">
    <property type="entry name" value="Glutaredoxin"/>
    <property type="match status" value="1"/>
</dbReference>
<dbReference type="InterPro" id="IPR036249">
    <property type="entry name" value="Thioredoxin-like_sf"/>
</dbReference>
<dbReference type="PANTHER" id="PTHR35272:SF3">
    <property type="entry name" value="THIOL:DISULFIDE INTERCHANGE PROTEIN DSBC"/>
    <property type="match status" value="1"/>
</dbReference>
<dbReference type="STRING" id="1842532.A7E78_04440"/>
<name>A0A1L3GMI7_9BACT</name>
<keyword evidence="4" id="KW-1185">Reference proteome</keyword>
<feature type="domain" description="Thioredoxin-like fold" evidence="2">
    <location>
        <begin position="130"/>
        <end position="248"/>
    </location>
</feature>
<dbReference type="SUPFAM" id="SSF52833">
    <property type="entry name" value="Thioredoxin-like"/>
    <property type="match status" value="1"/>
</dbReference>
<keyword evidence="1" id="KW-0732">Signal</keyword>
<dbReference type="CDD" id="cd03020">
    <property type="entry name" value="DsbA_DsbC_DsbG"/>
    <property type="match status" value="1"/>
</dbReference>
<dbReference type="InterPro" id="IPR051470">
    <property type="entry name" value="Thiol:disulfide_interchange"/>
</dbReference>
<dbReference type="RefSeq" id="WP_072283111.1">
    <property type="nucleotide sequence ID" value="NZ_CP015519.1"/>
</dbReference>
<feature type="chain" id="PRO_5039921346" description="Thioredoxin-like fold domain-containing protein" evidence="1">
    <location>
        <begin position="21"/>
        <end position="256"/>
    </location>
</feature>